<keyword evidence="6" id="KW-1185">Reference proteome</keyword>
<proteinExistence type="predicted"/>
<evidence type="ECO:0000256" key="2">
    <source>
        <dbReference type="ARBA" id="ARBA00023033"/>
    </source>
</evidence>
<dbReference type="Proteomes" id="UP000199614">
    <property type="component" value="Unassembled WGS sequence"/>
</dbReference>
<dbReference type="OrthoDB" id="5169673at2"/>
<evidence type="ECO:0000256" key="1">
    <source>
        <dbReference type="ARBA" id="ARBA00023002"/>
    </source>
</evidence>
<protein>
    <submittedName>
        <fullName evidence="5">Flavin-dependent oxidoreductase, luciferase family (Includes alkanesulfonate monooxygenase SsuD and methylene tetrahydromethanopterin reductase)</fullName>
    </submittedName>
</protein>
<evidence type="ECO:0000259" key="4">
    <source>
        <dbReference type="Pfam" id="PF00296"/>
    </source>
</evidence>
<sequence length="374" mass="40729">MAESSGRPVQVGVFLTHQQPADRDPLVALDEQLRLVRAARDGGLDSVFAGQHHLPESFSHIQPLPWLARLAADADGMRIGTGIHLLALHNPVDTAESYAGLDVVAGGRSVFGVGLGYRETEYAAFGIPPGDKVRRFTENLRIVRELWSGEPVHADLEWCRLDGVRATTRPASVPPVWMAANSDGAVRRAARLGDTWMINPHATAGTVRRQLELFHTERAAAGRGPLGELPLMREVYCAPTRERALELARPHLASKYAVYADWGQDRVLPGKDSFRAGYDDLARDRFVVGSPEDCLAALLPWRDELGVDHFVLRTDWAGMPVDDALASLDLLAREVAPVLRSRPAVRPDAAVHSSDRKDSPWTSASSSPSATTAG</sequence>
<dbReference type="PANTHER" id="PTHR30137">
    <property type="entry name" value="LUCIFERASE-LIKE MONOOXYGENASE"/>
    <property type="match status" value="1"/>
</dbReference>
<accession>A0A1I5BK42</accession>
<dbReference type="SUPFAM" id="SSF51679">
    <property type="entry name" value="Bacterial luciferase-like"/>
    <property type="match status" value="1"/>
</dbReference>
<keyword evidence="2 5" id="KW-0503">Monooxygenase</keyword>
<dbReference type="Pfam" id="PF00296">
    <property type="entry name" value="Bac_luciferase"/>
    <property type="match status" value="1"/>
</dbReference>
<dbReference type="STRING" id="260086.SAMN05216207_1020132"/>
<feature type="region of interest" description="Disordered" evidence="3">
    <location>
        <begin position="343"/>
        <end position="374"/>
    </location>
</feature>
<evidence type="ECO:0000256" key="3">
    <source>
        <dbReference type="SAM" id="MobiDB-lite"/>
    </source>
</evidence>
<dbReference type="AlphaFoldDB" id="A0A1I5BK42"/>
<dbReference type="RefSeq" id="WP_093346381.1">
    <property type="nucleotide sequence ID" value="NZ_FOUY01000020.1"/>
</dbReference>
<dbReference type="GO" id="GO:0005829">
    <property type="term" value="C:cytosol"/>
    <property type="evidence" value="ECO:0007669"/>
    <property type="project" value="TreeGrafter"/>
</dbReference>
<evidence type="ECO:0000313" key="5">
    <source>
        <dbReference type="EMBL" id="SFN75114.1"/>
    </source>
</evidence>
<dbReference type="InterPro" id="IPR050766">
    <property type="entry name" value="Bact_Lucif_Oxidored"/>
</dbReference>
<evidence type="ECO:0000313" key="6">
    <source>
        <dbReference type="Proteomes" id="UP000199614"/>
    </source>
</evidence>
<dbReference type="Gene3D" id="3.20.20.30">
    <property type="entry name" value="Luciferase-like domain"/>
    <property type="match status" value="1"/>
</dbReference>
<dbReference type="EMBL" id="FOUY01000020">
    <property type="protein sequence ID" value="SFN75114.1"/>
    <property type="molecule type" value="Genomic_DNA"/>
</dbReference>
<name>A0A1I5BK42_PSUAM</name>
<organism evidence="5 6">
    <name type="scientific">Pseudonocardia ammonioxydans</name>
    <dbReference type="NCBI Taxonomy" id="260086"/>
    <lineage>
        <taxon>Bacteria</taxon>
        <taxon>Bacillati</taxon>
        <taxon>Actinomycetota</taxon>
        <taxon>Actinomycetes</taxon>
        <taxon>Pseudonocardiales</taxon>
        <taxon>Pseudonocardiaceae</taxon>
        <taxon>Pseudonocardia</taxon>
    </lineage>
</organism>
<dbReference type="InterPro" id="IPR011251">
    <property type="entry name" value="Luciferase-like_dom"/>
</dbReference>
<gene>
    <name evidence="5" type="ORF">SAMN05216207_1020132</name>
</gene>
<dbReference type="InterPro" id="IPR036661">
    <property type="entry name" value="Luciferase-like_sf"/>
</dbReference>
<feature type="domain" description="Luciferase-like" evidence="4">
    <location>
        <begin position="10"/>
        <end position="309"/>
    </location>
</feature>
<dbReference type="PANTHER" id="PTHR30137:SF8">
    <property type="entry name" value="BLR5498 PROTEIN"/>
    <property type="match status" value="1"/>
</dbReference>
<feature type="compositionally biased region" description="Low complexity" evidence="3">
    <location>
        <begin position="360"/>
        <end position="374"/>
    </location>
</feature>
<keyword evidence="1" id="KW-0560">Oxidoreductase</keyword>
<reference evidence="5 6" key="1">
    <citation type="submission" date="2016-10" db="EMBL/GenBank/DDBJ databases">
        <authorList>
            <person name="de Groot N.N."/>
        </authorList>
    </citation>
    <scope>NUCLEOTIDE SEQUENCE [LARGE SCALE GENOMIC DNA]</scope>
    <source>
        <strain evidence="5 6">CGMCC 4.1877</strain>
    </source>
</reference>
<dbReference type="GO" id="GO:0004497">
    <property type="term" value="F:monooxygenase activity"/>
    <property type="evidence" value="ECO:0007669"/>
    <property type="project" value="UniProtKB-KW"/>
</dbReference>
<dbReference type="GO" id="GO:0016705">
    <property type="term" value="F:oxidoreductase activity, acting on paired donors, with incorporation or reduction of molecular oxygen"/>
    <property type="evidence" value="ECO:0007669"/>
    <property type="project" value="InterPro"/>
</dbReference>